<proteinExistence type="predicted"/>
<evidence type="ECO:0000313" key="1">
    <source>
        <dbReference type="EMBL" id="KAK8897209.1"/>
    </source>
</evidence>
<dbReference type="Proteomes" id="UP001470230">
    <property type="component" value="Unassembled WGS sequence"/>
</dbReference>
<organism evidence="1 2">
    <name type="scientific">Tritrichomonas musculus</name>
    <dbReference type="NCBI Taxonomy" id="1915356"/>
    <lineage>
        <taxon>Eukaryota</taxon>
        <taxon>Metamonada</taxon>
        <taxon>Parabasalia</taxon>
        <taxon>Tritrichomonadida</taxon>
        <taxon>Tritrichomonadidae</taxon>
        <taxon>Tritrichomonas</taxon>
    </lineage>
</organism>
<name>A0ABR2L1G9_9EUKA</name>
<protein>
    <submittedName>
        <fullName evidence="1">Uncharacterized protein</fullName>
    </submittedName>
</protein>
<comment type="caution">
    <text evidence="1">The sequence shown here is derived from an EMBL/GenBank/DDBJ whole genome shotgun (WGS) entry which is preliminary data.</text>
</comment>
<sequence length="122" mass="13885">MNESSLSLSDSIFLQTSEFANGKELAKLIKKLSEKPDLINTENVTKIHYLLVYLEEDLKQVQIFDQSNSEPLAKLLHALSHKVATLHFVHKGKFEDAVNAIDVVPTRETMKQHFRKIGINIL</sequence>
<accession>A0ABR2L1G9</accession>
<evidence type="ECO:0000313" key="2">
    <source>
        <dbReference type="Proteomes" id="UP001470230"/>
    </source>
</evidence>
<keyword evidence="2" id="KW-1185">Reference proteome</keyword>
<gene>
    <name evidence="1" type="ORF">M9Y10_015144</name>
</gene>
<dbReference type="EMBL" id="JAPFFF010000002">
    <property type="protein sequence ID" value="KAK8897209.1"/>
    <property type="molecule type" value="Genomic_DNA"/>
</dbReference>
<reference evidence="1 2" key="1">
    <citation type="submission" date="2024-04" db="EMBL/GenBank/DDBJ databases">
        <title>Tritrichomonas musculus Genome.</title>
        <authorList>
            <person name="Alves-Ferreira E."/>
            <person name="Grigg M."/>
            <person name="Lorenzi H."/>
            <person name="Galac M."/>
        </authorList>
    </citation>
    <scope>NUCLEOTIDE SEQUENCE [LARGE SCALE GENOMIC DNA]</scope>
    <source>
        <strain evidence="1 2">EAF2021</strain>
    </source>
</reference>